<evidence type="ECO:0000313" key="2">
    <source>
        <dbReference type="Proteomes" id="UP000829291"/>
    </source>
</evidence>
<dbReference type="GeneID" id="124293143"/>
<sequence>MKYFLVLFIAIAVGIESRSLSPYSSLEEAVRAHSEPPIESPFDISTIEMLPATEDTNSFNGAPLREPENDIEMKITIGPEDPRSFIISQIEKFEKLATEFAHGDHGEQAQLPNPDLQTEWLSQKLKFILDEVSAEKSSSIKPTVNSVAEPKTPSLRVLETGISFTNLVDSVEKFEIYDQDRQGDVGHVKSRYEDSSDPISPIQDRVPGLEVMDFYSSDKTNETNFSEELDAILTDLKKQVDRMRKYFERVCKSVILDREE</sequence>
<keyword evidence="1" id="KW-0732">Signal</keyword>
<proteinExistence type="predicted"/>
<organism evidence="2 3">
    <name type="scientific">Neodiprion lecontei</name>
    <name type="common">Redheaded pine sawfly</name>
    <dbReference type="NCBI Taxonomy" id="441921"/>
    <lineage>
        <taxon>Eukaryota</taxon>
        <taxon>Metazoa</taxon>
        <taxon>Ecdysozoa</taxon>
        <taxon>Arthropoda</taxon>
        <taxon>Hexapoda</taxon>
        <taxon>Insecta</taxon>
        <taxon>Pterygota</taxon>
        <taxon>Neoptera</taxon>
        <taxon>Endopterygota</taxon>
        <taxon>Hymenoptera</taxon>
        <taxon>Tenthredinoidea</taxon>
        <taxon>Diprionidae</taxon>
        <taxon>Diprioninae</taxon>
        <taxon>Neodiprion</taxon>
    </lineage>
</organism>
<name>A0ABM3FLH3_NEOLC</name>
<reference evidence="3" key="1">
    <citation type="submission" date="2025-08" db="UniProtKB">
        <authorList>
            <consortium name="RefSeq"/>
        </authorList>
    </citation>
    <scope>IDENTIFICATION</scope>
    <source>
        <tissue evidence="3">Thorax and Abdomen</tissue>
    </source>
</reference>
<feature type="chain" id="PRO_5045159578" evidence="1">
    <location>
        <begin position="18"/>
        <end position="260"/>
    </location>
</feature>
<feature type="signal peptide" evidence="1">
    <location>
        <begin position="1"/>
        <end position="17"/>
    </location>
</feature>
<evidence type="ECO:0000256" key="1">
    <source>
        <dbReference type="SAM" id="SignalP"/>
    </source>
</evidence>
<evidence type="ECO:0000313" key="3">
    <source>
        <dbReference type="RefSeq" id="XP_046588856.1"/>
    </source>
</evidence>
<gene>
    <name evidence="3" type="primary">LOC124293143</name>
</gene>
<dbReference type="Proteomes" id="UP000829291">
    <property type="component" value="Chromosome 2"/>
</dbReference>
<accession>A0ABM3FLH3</accession>
<protein>
    <submittedName>
        <fullName evidence="3">Uncharacterized protein LOC124293143</fullName>
    </submittedName>
</protein>
<dbReference type="RefSeq" id="XP_046588856.1">
    <property type="nucleotide sequence ID" value="XM_046732900.1"/>
</dbReference>
<keyword evidence="2" id="KW-1185">Reference proteome</keyword>